<dbReference type="PATRIC" id="fig|1423.173.peg.3942"/>
<sequence>MYGVVVYVKPDEVLTVDVETGEILRKISGCHRDLLVSQALFYCRNAGEVPKIVYLREESACTAYQK</sequence>
<dbReference type="RefSeq" id="WP_043858598.1">
    <property type="nucleotide sequence ID" value="NZ_JARSHU010000045.1"/>
</dbReference>
<dbReference type="AlphaFoldDB" id="A0A0D1KAW7"/>
<dbReference type="EMBL" id="JXBC01000013">
    <property type="protein sequence ID" value="KIU05410.1"/>
    <property type="molecule type" value="Genomic_DNA"/>
</dbReference>
<organism evidence="1 2">
    <name type="scientific">Bacillus subtilis</name>
    <dbReference type="NCBI Taxonomy" id="1423"/>
    <lineage>
        <taxon>Bacteria</taxon>
        <taxon>Bacillati</taxon>
        <taxon>Bacillota</taxon>
        <taxon>Bacilli</taxon>
        <taxon>Bacillales</taxon>
        <taxon>Bacillaceae</taxon>
        <taxon>Bacillus</taxon>
    </lineage>
</organism>
<accession>A0A0D1KAW7</accession>
<gene>
    <name evidence="1" type="ORF">SC09_contig4orf00184</name>
</gene>
<protein>
    <submittedName>
        <fullName evidence="1">Uncharacterized protein</fullName>
    </submittedName>
</protein>
<evidence type="ECO:0000313" key="1">
    <source>
        <dbReference type="EMBL" id="KIU05410.1"/>
    </source>
</evidence>
<name>A0A0D1KAW7_BACIU</name>
<dbReference type="Proteomes" id="UP000032247">
    <property type="component" value="Unassembled WGS sequence"/>
</dbReference>
<reference evidence="1 2" key="1">
    <citation type="submission" date="2014-12" db="EMBL/GenBank/DDBJ databases">
        <title>Comparative genome analysis of Bacillus coagulans HM-08, Clostridium butyricum HM-68, Bacillus subtilis HM-66 and Bacillus licheniformis BL-09.</title>
        <authorList>
            <person name="Zhang H."/>
        </authorList>
    </citation>
    <scope>NUCLEOTIDE SEQUENCE [LARGE SCALE GENOMIC DNA]</scope>
    <source>
        <strain evidence="1 2">HM-66</strain>
    </source>
</reference>
<proteinExistence type="predicted"/>
<evidence type="ECO:0000313" key="2">
    <source>
        <dbReference type="Proteomes" id="UP000032247"/>
    </source>
</evidence>
<comment type="caution">
    <text evidence="1">The sequence shown here is derived from an EMBL/GenBank/DDBJ whole genome shotgun (WGS) entry which is preliminary data.</text>
</comment>